<evidence type="ECO:0000313" key="4">
    <source>
        <dbReference type="EMBL" id="SMH38227.1"/>
    </source>
</evidence>
<dbReference type="InterPro" id="IPR036291">
    <property type="entry name" value="NAD(P)-bd_dom_sf"/>
</dbReference>
<dbReference type="Pfam" id="PF08240">
    <property type="entry name" value="ADH_N"/>
    <property type="match status" value="1"/>
</dbReference>
<keyword evidence="1" id="KW-0521">NADP</keyword>
<dbReference type="InterPro" id="IPR020843">
    <property type="entry name" value="ER"/>
</dbReference>
<dbReference type="PANTHER" id="PTHR48106:SF8">
    <property type="entry name" value="OS02G0805600 PROTEIN"/>
    <property type="match status" value="1"/>
</dbReference>
<keyword evidence="2" id="KW-0560">Oxidoreductase</keyword>
<name>A0A1X7NK35_9HYPH</name>
<dbReference type="GO" id="GO:0016651">
    <property type="term" value="F:oxidoreductase activity, acting on NAD(P)H"/>
    <property type="evidence" value="ECO:0007669"/>
    <property type="project" value="TreeGrafter"/>
</dbReference>
<dbReference type="EMBL" id="FXBL01000004">
    <property type="protein sequence ID" value="SMH38227.1"/>
    <property type="molecule type" value="Genomic_DNA"/>
</dbReference>
<dbReference type="RefSeq" id="WP_085467580.1">
    <property type="nucleotide sequence ID" value="NZ_FXBL01000004.1"/>
</dbReference>
<dbReference type="SMART" id="SM00829">
    <property type="entry name" value="PKS_ER"/>
    <property type="match status" value="1"/>
</dbReference>
<evidence type="ECO:0000259" key="3">
    <source>
        <dbReference type="SMART" id="SM00829"/>
    </source>
</evidence>
<dbReference type="AlphaFoldDB" id="A0A1X7NK35"/>
<organism evidence="4 5">
    <name type="scientific">Mesorhizobium australicum</name>
    <dbReference type="NCBI Taxonomy" id="536018"/>
    <lineage>
        <taxon>Bacteria</taxon>
        <taxon>Pseudomonadati</taxon>
        <taxon>Pseudomonadota</taxon>
        <taxon>Alphaproteobacteria</taxon>
        <taxon>Hyphomicrobiales</taxon>
        <taxon>Phyllobacteriaceae</taxon>
        <taxon>Mesorhizobium</taxon>
    </lineage>
</organism>
<dbReference type="GO" id="GO:0070402">
    <property type="term" value="F:NADPH binding"/>
    <property type="evidence" value="ECO:0007669"/>
    <property type="project" value="TreeGrafter"/>
</dbReference>
<sequence length="341" mass="35914">MRAIRFDALGGPDVLYVGTVDTPVPGPGELLIEVQAAGVNRPDISQRLGRYPVPADANPILGLEVAGVVAGTGDAQSPFRIGDRVTALVHGGGYAEYCCVDARHVMRIPSALSAEEAAAFPEAAMTVEFNMVMRAGLRAGETVLIHGGTSGIGMHAVARAISLGASVITTSRGAEKARYCREIGASVAIDAGEGDWTEAVMRHTGGRGVDVVLDMVGGAYADRNFACMAEDGRYALISLQGGARAEINLEPVLRRRLMLVGSTLRPLSADWKAAIVERVARDVVPHLAAGRLVPHVHAVFPLEEAAEAHRLLEANTHHGKIVLTMSRPGLSGTRTGTEEPR</sequence>
<protein>
    <submittedName>
        <fullName evidence="4">Putative NAD(P)H quinone oxidoreductase, PIG3 family</fullName>
    </submittedName>
</protein>
<dbReference type="InterPro" id="IPR014189">
    <property type="entry name" value="Quinone_OxRdtase_PIG3"/>
</dbReference>
<dbReference type="PANTHER" id="PTHR48106">
    <property type="entry name" value="QUINONE OXIDOREDUCTASE PIG3-RELATED"/>
    <property type="match status" value="1"/>
</dbReference>
<dbReference type="CDD" id="cd05276">
    <property type="entry name" value="p53_inducible_oxidoreductase"/>
    <property type="match status" value="1"/>
</dbReference>
<evidence type="ECO:0000256" key="2">
    <source>
        <dbReference type="ARBA" id="ARBA00023002"/>
    </source>
</evidence>
<accession>A0A1X7NK35</accession>
<dbReference type="InterPro" id="IPR013149">
    <property type="entry name" value="ADH-like_C"/>
</dbReference>
<dbReference type="NCBIfam" id="TIGR02824">
    <property type="entry name" value="quinone_pig3"/>
    <property type="match status" value="1"/>
</dbReference>
<dbReference type="SUPFAM" id="SSF51735">
    <property type="entry name" value="NAD(P)-binding Rossmann-fold domains"/>
    <property type="match status" value="1"/>
</dbReference>
<dbReference type="SUPFAM" id="SSF50129">
    <property type="entry name" value="GroES-like"/>
    <property type="match status" value="1"/>
</dbReference>
<gene>
    <name evidence="4" type="ORF">SAMN02982922_2023</name>
</gene>
<evidence type="ECO:0000256" key="1">
    <source>
        <dbReference type="ARBA" id="ARBA00022857"/>
    </source>
</evidence>
<dbReference type="Gene3D" id="3.90.180.10">
    <property type="entry name" value="Medium-chain alcohol dehydrogenases, catalytic domain"/>
    <property type="match status" value="1"/>
</dbReference>
<dbReference type="Proteomes" id="UP000193083">
    <property type="component" value="Unassembled WGS sequence"/>
</dbReference>
<dbReference type="InterPro" id="IPR013154">
    <property type="entry name" value="ADH-like_N"/>
</dbReference>
<dbReference type="Pfam" id="PF00107">
    <property type="entry name" value="ADH_zinc_N"/>
    <property type="match status" value="1"/>
</dbReference>
<dbReference type="InterPro" id="IPR011032">
    <property type="entry name" value="GroES-like_sf"/>
</dbReference>
<reference evidence="4 5" key="1">
    <citation type="submission" date="2017-04" db="EMBL/GenBank/DDBJ databases">
        <authorList>
            <person name="Afonso C.L."/>
            <person name="Miller P.J."/>
            <person name="Scott M.A."/>
            <person name="Spackman E."/>
            <person name="Goraichik I."/>
            <person name="Dimitrov K.M."/>
            <person name="Suarez D.L."/>
            <person name="Swayne D.E."/>
        </authorList>
    </citation>
    <scope>NUCLEOTIDE SEQUENCE [LARGE SCALE GENOMIC DNA]</scope>
    <source>
        <strain evidence="4 5">B5P</strain>
    </source>
</reference>
<feature type="domain" description="Enoyl reductase (ER)" evidence="3">
    <location>
        <begin position="10"/>
        <end position="323"/>
    </location>
</feature>
<keyword evidence="5" id="KW-1185">Reference proteome</keyword>
<dbReference type="OrthoDB" id="9780520at2"/>
<dbReference type="Gene3D" id="3.40.50.720">
    <property type="entry name" value="NAD(P)-binding Rossmann-like Domain"/>
    <property type="match status" value="1"/>
</dbReference>
<evidence type="ECO:0000313" key="5">
    <source>
        <dbReference type="Proteomes" id="UP000193083"/>
    </source>
</evidence>
<proteinExistence type="predicted"/>